<organism evidence="2 4">
    <name type="scientific">Rotaria magnacalcarata</name>
    <dbReference type="NCBI Taxonomy" id="392030"/>
    <lineage>
        <taxon>Eukaryota</taxon>
        <taxon>Metazoa</taxon>
        <taxon>Spiralia</taxon>
        <taxon>Gnathifera</taxon>
        <taxon>Rotifera</taxon>
        <taxon>Eurotatoria</taxon>
        <taxon>Bdelloidea</taxon>
        <taxon>Philodinida</taxon>
        <taxon>Philodinidae</taxon>
        <taxon>Rotaria</taxon>
    </lineage>
</organism>
<evidence type="ECO:0000313" key="3">
    <source>
        <dbReference type="EMBL" id="CAF4354908.1"/>
    </source>
</evidence>
<name>A0A816NEW6_9BILA</name>
<evidence type="ECO:0000313" key="4">
    <source>
        <dbReference type="Proteomes" id="UP000663856"/>
    </source>
</evidence>
<dbReference type="EMBL" id="CAJNRF010001867">
    <property type="protein sequence ID" value="CAF2029342.1"/>
    <property type="molecule type" value="Genomic_DNA"/>
</dbReference>
<sequence>MSFRSFKSKLKTRENSPTEITLTTLCETQADEHLASDIEKVQNKIEYNQNTLDLLMNHVLITLDANIDDLKLSIDKKRPEQKIYKLSICDIWLRLKTIEHMEPLPLAKYLRTSQLHRAEIKSSDVTDCTVNIEPQFLTNHRRSRFIHFHMCTASDQFNFSVGAYVGLVIFSYGNQSKFILNGHRCQRGDILVKQTKLFSSTQTVHRGIYDALFKWYFGRVIDENFFGIGFICSNDKWRFDLITHNDREIFLYEYRVFDMFMLTHWLTRSIIAHNVQDMEIHAKDLLLKQYDVVKKKLINQENTELLKYWKELIGSDSKDLDLAIKQIILTIENDIENYFQEIGIEINVPSELLKQTIS</sequence>
<comment type="caution">
    <text evidence="2">The sequence shown here is derived from an EMBL/GenBank/DDBJ whole genome shotgun (WGS) entry which is preliminary data.</text>
</comment>
<evidence type="ECO:0000313" key="5">
    <source>
        <dbReference type="Proteomes" id="UP000663866"/>
    </source>
</evidence>
<dbReference type="Proteomes" id="UP000663866">
    <property type="component" value="Unassembled WGS sequence"/>
</dbReference>
<evidence type="ECO:0000313" key="2">
    <source>
        <dbReference type="EMBL" id="CAF2029342.1"/>
    </source>
</evidence>
<dbReference type="Proteomes" id="UP000663855">
    <property type="component" value="Unassembled WGS sequence"/>
</dbReference>
<reference evidence="2" key="1">
    <citation type="submission" date="2021-02" db="EMBL/GenBank/DDBJ databases">
        <authorList>
            <person name="Nowell W R."/>
        </authorList>
    </citation>
    <scope>NUCLEOTIDE SEQUENCE</scope>
</reference>
<dbReference type="Proteomes" id="UP000663856">
    <property type="component" value="Unassembled WGS sequence"/>
</dbReference>
<protein>
    <submittedName>
        <fullName evidence="2">Uncharacterized protein</fullName>
    </submittedName>
</protein>
<keyword evidence="5" id="KW-1185">Reference proteome</keyword>
<dbReference type="AlphaFoldDB" id="A0A816NEW6"/>
<evidence type="ECO:0000313" key="1">
    <source>
        <dbReference type="EMBL" id="CAF1055683.1"/>
    </source>
</evidence>
<dbReference type="EMBL" id="CAJNOV010001251">
    <property type="protein sequence ID" value="CAF1055683.1"/>
    <property type="molecule type" value="Genomic_DNA"/>
</dbReference>
<accession>A0A816NEW6</accession>
<proteinExistence type="predicted"/>
<gene>
    <name evidence="1" type="ORF">CJN711_LOCUS4976</name>
    <name evidence="3" type="ORF">OVN521_LOCUS33018</name>
    <name evidence="2" type="ORF">WKI299_LOCUS6400</name>
</gene>
<dbReference type="EMBL" id="CAJOBG010030361">
    <property type="protein sequence ID" value="CAF4354908.1"/>
    <property type="molecule type" value="Genomic_DNA"/>
</dbReference>